<dbReference type="InterPro" id="IPR007922">
    <property type="entry name" value="DciA-like"/>
</dbReference>
<comment type="caution">
    <text evidence="1">The sequence shown here is derived from an EMBL/GenBank/DDBJ whole genome shotgun (WGS) entry which is preliminary data.</text>
</comment>
<keyword evidence="2" id="KW-1185">Reference proteome</keyword>
<reference evidence="1 2" key="1">
    <citation type="submission" date="2018-12" db="EMBL/GenBank/DDBJ databases">
        <title>Sequencing of bacterial isolates from soil warming experiment in Harvard Forest, Massachusetts, USA.</title>
        <authorList>
            <person name="Deangelis K."/>
        </authorList>
    </citation>
    <scope>NUCLEOTIDE SEQUENCE [LARGE SCALE GENOMIC DNA]</scope>
    <source>
        <strain evidence="1 2">EB153</strain>
    </source>
</reference>
<dbReference type="Pfam" id="PF05258">
    <property type="entry name" value="DciA"/>
    <property type="match status" value="1"/>
</dbReference>
<gene>
    <name evidence="1" type="ORF">EDE15_1920</name>
</gene>
<dbReference type="AlphaFoldDB" id="A0A3R9Q9C9"/>
<organism evidence="1 2">
    <name type="scientific">Edaphobacter aggregans</name>
    <dbReference type="NCBI Taxonomy" id="570835"/>
    <lineage>
        <taxon>Bacteria</taxon>
        <taxon>Pseudomonadati</taxon>
        <taxon>Acidobacteriota</taxon>
        <taxon>Terriglobia</taxon>
        <taxon>Terriglobales</taxon>
        <taxon>Acidobacteriaceae</taxon>
        <taxon>Edaphobacter</taxon>
    </lineage>
</organism>
<dbReference type="RefSeq" id="WP_125485016.1">
    <property type="nucleotide sequence ID" value="NZ_RSDW01000001.1"/>
</dbReference>
<proteinExistence type="predicted"/>
<name>A0A3R9Q9C9_9BACT</name>
<evidence type="ECO:0000313" key="2">
    <source>
        <dbReference type="Proteomes" id="UP000269669"/>
    </source>
</evidence>
<sequence>MQGMRDLLKGSLRRSLHAMRDEDRLAVAWPVVCGKALAERGSVVGYADGLVHVEVADGAWLRQMMSMKAQLVGEMARIAGVKVVGIHFEVSGPKEPRGTRPLEKGMTSNE</sequence>
<dbReference type="Proteomes" id="UP000269669">
    <property type="component" value="Unassembled WGS sequence"/>
</dbReference>
<protein>
    <submittedName>
        <fullName evidence="1">Uncharacterized protein DUF721</fullName>
    </submittedName>
</protein>
<dbReference type="OrthoDB" id="122894at2"/>
<evidence type="ECO:0000313" key="1">
    <source>
        <dbReference type="EMBL" id="RSL16407.1"/>
    </source>
</evidence>
<dbReference type="EMBL" id="RSDW01000001">
    <property type="protein sequence ID" value="RSL16407.1"/>
    <property type="molecule type" value="Genomic_DNA"/>
</dbReference>
<accession>A0A3R9Q9C9</accession>